<evidence type="ECO:0000313" key="2">
    <source>
        <dbReference type="Proteomes" id="UP000249661"/>
    </source>
</evidence>
<sequence>MEARLPKCRRGDCPSHINLATPMYPPNFLLSVVLPSLTILNSVCGNTRVRRTREYSQKPLEFTILAYIITLG</sequence>
<protein>
    <submittedName>
        <fullName evidence="1">Uncharacterized protein</fullName>
    </submittedName>
</protein>
<organism evidence="1 2">
    <name type="scientific">Aspergillus aculeatinus CBS 121060</name>
    <dbReference type="NCBI Taxonomy" id="1448322"/>
    <lineage>
        <taxon>Eukaryota</taxon>
        <taxon>Fungi</taxon>
        <taxon>Dikarya</taxon>
        <taxon>Ascomycota</taxon>
        <taxon>Pezizomycotina</taxon>
        <taxon>Eurotiomycetes</taxon>
        <taxon>Eurotiomycetidae</taxon>
        <taxon>Eurotiales</taxon>
        <taxon>Aspergillaceae</taxon>
        <taxon>Aspergillus</taxon>
        <taxon>Aspergillus subgen. Circumdati</taxon>
    </lineage>
</organism>
<dbReference type="EMBL" id="KZ824960">
    <property type="protein sequence ID" value="RAH69426.1"/>
    <property type="molecule type" value="Genomic_DNA"/>
</dbReference>
<reference evidence="1" key="1">
    <citation type="submission" date="2018-02" db="EMBL/GenBank/DDBJ databases">
        <title>The genomes of Aspergillus section Nigri reveals drivers in fungal speciation.</title>
        <authorList>
            <consortium name="DOE Joint Genome Institute"/>
            <person name="Vesth T.C."/>
            <person name="Nybo J."/>
            <person name="Theobald S."/>
            <person name="Brandl J."/>
            <person name="Frisvad J.C."/>
            <person name="Nielsen K.F."/>
            <person name="Lyhne E.K."/>
            <person name="Kogle M.E."/>
            <person name="Kuo A."/>
            <person name="Riley R."/>
            <person name="Clum A."/>
            <person name="Nolan M."/>
            <person name="Lipzen A."/>
            <person name="Salamov A."/>
            <person name="Henrissat B."/>
            <person name="Wiebenga A."/>
            <person name="De vries R.P."/>
            <person name="Grigoriev I.V."/>
            <person name="Mortensen U.H."/>
            <person name="Andersen M.R."/>
            <person name="Baker S.E."/>
        </authorList>
    </citation>
    <scope>NUCLEOTIDE SEQUENCE</scope>
    <source>
        <strain evidence="1">CBS 121060</strain>
    </source>
</reference>
<proteinExistence type="predicted"/>
<name>A0ACD1H795_9EURO</name>
<evidence type="ECO:0000313" key="1">
    <source>
        <dbReference type="EMBL" id="RAH69426.1"/>
    </source>
</evidence>
<keyword evidence="2" id="KW-1185">Reference proteome</keyword>
<dbReference type="Proteomes" id="UP000249661">
    <property type="component" value="Unassembled WGS sequence"/>
</dbReference>
<gene>
    <name evidence="1" type="ORF">BO66DRAFT_101222</name>
</gene>
<accession>A0ACD1H795</accession>